<dbReference type="InterPro" id="IPR036890">
    <property type="entry name" value="HATPase_C_sf"/>
</dbReference>
<dbReference type="CDD" id="cd16917">
    <property type="entry name" value="HATPase_UhpB-NarQ-NarX-like"/>
    <property type="match status" value="1"/>
</dbReference>
<feature type="transmembrane region" description="Helical" evidence="4">
    <location>
        <begin position="54"/>
        <end position="73"/>
    </location>
</feature>
<keyword evidence="4" id="KW-1133">Transmembrane helix</keyword>
<gene>
    <name evidence="5" type="ORF">RH861_05755</name>
</gene>
<comment type="caution">
    <text evidence="5">The sequence shown here is derived from an EMBL/GenBank/DDBJ whole genome shotgun (WGS) entry which is preliminary data.</text>
</comment>
<feature type="transmembrane region" description="Helical" evidence="4">
    <location>
        <begin position="79"/>
        <end position="101"/>
    </location>
</feature>
<dbReference type="Proteomes" id="UP001260072">
    <property type="component" value="Unassembled WGS sequence"/>
</dbReference>
<feature type="transmembrane region" description="Helical" evidence="4">
    <location>
        <begin position="165"/>
        <end position="186"/>
    </location>
</feature>
<organism evidence="5 6">
    <name type="scientific">Agromyces indicus</name>
    <dbReference type="NCBI Taxonomy" id="758919"/>
    <lineage>
        <taxon>Bacteria</taxon>
        <taxon>Bacillati</taxon>
        <taxon>Actinomycetota</taxon>
        <taxon>Actinomycetes</taxon>
        <taxon>Micrococcales</taxon>
        <taxon>Microbacteriaceae</taxon>
        <taxon>Agromyces</taxon>
    </lineage>
</organism>
<name>A0ABU1FJQ4_9MICO</name>
<dbReference type="InterPro" id="IPR050482">
    <property type="entry name" value="Sensor_HK_TwoCompSys"/>
</dbReference>
<keyword evidence="2" id="KW-0418">Kinase</keyword>
<dbReference type="PANTHER" id="PTHR24421">
    <property type="entry name" value="NITRATE/NITRITE SENSOR PROTEIN NARX-RELATED"/>
    <property type="match status" value="1"/>
</dbReference>
<proteinExistence type="predicted"/>
<feature type="transmembrane region" description="Helical" evidence="4">
    <location>
        <begin position="20"/>
        <end position="42"/>
    </location>
</feature>
<keyword evidence="4" id="KW-0812">Transmembrane</keyword>
<sequence>MTLGLPEHLAGASLGRALTRAGHSAAAVCLLAAMAIAAASVVDGRAWGLPEPRASAMLVLLLLAAQAAAQAALMRWPNVTLTVVTLMVGGGVAFVLTELIMQPGSDFESTNNAMLALPRVALVLLGGAGFGSRIAVTWAALGWGIGEAATLLAVALNDAAAVDWSGAGVWVPNVTAAAAFVIMTIVRTFDGISRRSAARQEAGLYRATQQTRELAIRHDYELRAIARLHDTALSHLIAVATAGSGPIAERLRSDIRHDLALIVGRDWAIDHADHVVDDDAWQRGARRAASSARPDAARGRSPLAASTLTATAADAAGTVGVEADAGPAPLADAIDVARHAGLEVHLSGDPSALRRIDPGRREALEAAVAQCLINVVRHAGVDEVEVAVGPGESELTVAVVDGGAGFDVAGVPPDRIGLRTSIRGRIEQEGGTVQVWSRPGVGTTVLLSVPVEGVGR</sequence>
<reference evidence="6" key="1">
    <citation type="submission" date="2023-07" db="EMBL/GenBank/DDBJ databases">
        <title>Description of three actinobacteria isolated from air of manufacturing shop in a pharmaceutical factory.</title>
        <authorList>
            <person name="Zhang D.-F."/>
        </authorList>
    </citation>
    <scope>NUCLEOTIDE SEQUENCE [LARGE SCALE GENOMIC DNA]</scope>
    <source>
        <strain evidence="6">CCTCC AB 2011122</strain>
    </source>
</reference>
<feature type="transmembrane region" description="Helical" evidence="4">
    <location>
        <begin position="122"/>
        <end position="145"/>
    </location>
</feature>
<dbReference type="RefSeq" id="WP_310520173.1">
    <property type="nucleotide sequence ID" value="NZ_BAABBS010000003.1"/>
</dbReference>
<keyword evidence="4" id="KW-0472">Membrane</keyword>
<dbReference type="PANTHER" id="PTHR24421:SF61">
    <property type="entry name" value="OXYGEN SENSOR HISTIDINE KINASE NREB"/>
    <property type="match status" value="1"/>
</dbReference>
<evidence type="ECO:0000256" key="2">
    <source>
        <dbReference type="ARBA" id="ARBA00022777"/>
    </source>
</evidence>
<keyword evidence="3" id="KW-0902">Two-component regulatory system</keyword>
<dbReference type="EMBL" id="JAVKGS010000001">
    <property type="protein sequence ID" value="MDR5691567.1"/>
    <property type="molecule type" value="Genomic_DNA"/>
</dbReference>
<protein>
    <recommendedName>
        <fullName evidence="7">Signal transduction histidine kinase</fullName>
    </recommendedName>
</protein>
<dbReference type="SUPFAM" id="SSF55874">
    <property type="entry name" value="ATPase domain of HSP90 chaperone/DNA topoisomerase II/histidine kinase"/>
    <property type="match status" value="1"/>
</dbReference>
<evidence type="ECO:0000256" key="3">
    <source>
        <dbReference type="ARBA" id="ARBA00023012"/>
    </source>
</evidence>
<evidence type="ECO:0000313" key="6">
    <source>
        <dbReference type="Proteomes" id="UP001260072"/>
    </source>
</evidence>
<keyword evidence="6" id="KW-1185">Reference proteome</keyword>
<dbReference type="Gene3D" id="3.30.565.10">
    <property type="entry name" value="Histidine kinase-like ATPase, C-terminal domain"/>
    <property type="match status" value="1"/>
</dbReference>
<evidence type="ECO:0008006" key="7">
    <source>
        <dbReference type="Google" id="ProtNLM"/>
    </source>
</evidence>
<accession>A0ABU1FJQ4</accession>
<evidence type="ECO:0000256" key="1">
    <source>
        <dbReference type="ARBA" id="ARBA00022679"/>
    </source>
</evidence>
<evidence type="ECO:0000256" key="4">
    <source>
        <dbReference type="SAM" id="Phobius"/>
    </source>
</evidence>
<evidence type="ECO:0000313" key="5">
    <source>
        <dbReference type="EMBL" id="MDR5691567.1"/>
    </source>
</evidence>
<keyword evidence="1" id="KW-0808">Transferase</keyword>